<dbReference type="OrthoDB" id="5145586at2759"/>
<comment type="caution">
    <text evidence="2">The sequence shown here is derived from an EMBL/GenBank/DDBJ whole genome shotgun (WGS) entry which is preliminary data.</text>
</comment>
<protein>
    <submittedName>
        <fullName evidence="2">Uncharacterized protein</fullName>
    </submittedName>
</protein>
<feature type="region of interest" description="Disordered" evidence="1">
    <location>
        <begin position="123"/>
        <end position="173"/>
    </location>
</feature>
<name>A0A4Z2HWW7_9TELE</name>
<organism evidence="2 3">
    <name type="scientific">Liparis tanakae</name>
    <name type="common">Tanaka's snailfish</name>
    <dbReference type="NCBI Taxonomy" id="230148"/>
    <lineage>
        <taxon>Eukaryota</taxon>
        <taxon>Metazoa</taxon>
        <taxon>Chordata</taxon>
        <taxon>Craniata</taxon>
        <taxon>Vertebrata</taxon>
        <taxon>Euteleostomi</taxon>
        <taxon>Actinopterygii</taxon>
        <taxon>Neopterygii</taxon>
        <taxon>Teleostei</taxon>
        <taxon>Neoteleostei</taxon>
        <taxon>Acanthomorphata</taxon>
        <taxon>Eupercaria</taxon>
        <taxon>Perciformes</taxon>
        <taxon>Cottioidei</taxon>
        <taxon>Cottales</taxon>
        <taxon>Liparidae</taxon>
        <taxon>Liparis</taxon>
    </lineage>
</organism>
<dbReference type="AlphaFoldDB" id="A0A4Z2HWW7"/>
<dbReference type="EMBL" id="SRLO01000175">
    <property type="protein sequence ID" value="TNN69514.1"/>
    <property type="molecule type" value="Genomic_DNA"/>
</dbReference>
<evidence type="ECO:0000313" key="2">
    <source>
        <dbReference type="EMBL" id="TNN69514.1"/>
    </source>
</evidence>
<evidence type="ECO:0000313" key="3">
    <source>
        <dbReference type="Proteomes" id="UP000314294"/>
    </source>
</evidence>
<proteinExistence type="predicted"/>
<accession>A0A4Z2HWW7</accession>
<sequence>MNPVGPLTEHGTIPPNHFISLIKARSSKKPLTADANEEAGIIYSLVLLLHVIANVNYLQDVVVGTELQRTNVDLDVVLQEVLSQLANFFRPGGAPHQGLTVWLGCQTFLKEVRSYYLRRHHHQNEEGTSHDTNQAAGARAAADTERSGTAILPPAGREAETIPDAPEQTHVVV</sequence>
<keyword evidence="3" id="KW-1185">Reference proteome</keyword>
<dbReference type="Proteomes" id="UP000314294">
    <property type="component" value="Unassembled WGS sequence"/>
</dbReference>
<reference evidence="2 3" key="1">
    <citation type="submission" date="2019-03" db="EMBL/GenBank/DDBJ databases">
        <title>First draft genome of Liparis tanakae, snailfish: a comprehensive survey of snailfish specific genes.</title>
        <authorList>
            <person name="Kim W."/>
            <person name="Song I."/>
            <person name="Jeong J.-H."/>
            <person name="Kim D."/>
            <person name="Kim S."/>
            <person name="Ryu S."/>
            <person name="Song J.Y."/>
            <person name="Lee S.K."/>
        </authorList>
    </citation>
    <scope>NUCLEOTIDE SEQUENCE [LARGE SCALE GENOMIC DNA]</scope>
    <source>
        <tissue evidence="2">Muscle</tissue>
    </source>
</reference>
<gene>
    <name evidence="2" type="ORF">EYF80_020348</name>
</gene>
<evidence type="ECO:0000256" key="1">
    <source>
        <dbReference type="SAM" id="MobiDB-lite"/>
    </source>
</evidence>